<dbReference type="EMBL" id="CP055153">
    <property type="protein sequence ID" value="QMU30511.1"/>
    <property type="molecule type" value="Genomic_DNA"/>
</dbReference>
<dbReference type="InterPro" id="IPR002182">
    <property type="entry name" value="NB-ARC"/>
</dbReference>
<protein>
    <submittedName>
        <fullName evidence="5">PQQ-binding-like beta-propeller repeat protein</fullName>
    </submittedName>
</protein>
<feature type="domain" description="NB-ARC" evidence="4">
    <location>
        <begin position="183"/>
        <end position="334"/>
    </location>
</feature>
<dbReference type="SMART" id="SM00320">
    <property type="entry name" value="WD40"/>
    <property type="match status" value="9"/>
</dbReference>
<dbReference type="PROSITE" id="PS50294">
    <property type="entry name" value="WD_REPEATS_REGION"/>
    <property type="match status" value="4"/>
</dbReference>
<accession>A0A7L7LCH0</accession>
<evidence type="ECO:0000313" key="6">
    <source>
        <dbReference type="Proteomes" id="UP000514509"/>
    </source>
</evidence>
<dbReference type="KEGG" id="add:HUW48_21905"/>
<dbReference type="Gene3D" id="2.130.10.10">
    <property type="entry name" value="YVTN repeat-like/Quinoprotein amine dehydrogenase"/>
    <property type="match status" value="2"/>
</dbReference>
<dbReference type="InterPro" id="IPR019775">
    <property type="entry name" value="WD40_repeat_CS"/>
</dbReference>
<feature type="repeat" description="WD" evidence="3">
    <location>
        <begin position="1086"/>
        <end position="1125"/>
    </location>
</feature>
<evidence type="ECO:0000259" key="4">
    <source>
        <dbReference type="Pfam" id="PF00931"/>
    </source>
</evidence>
<dbReference type="PANTHER" id="PTHR22847">
    <property type="entry name" value="WD40 REPEAT PROTEIN"/>
    <property type="match status" value="1"/>
</dbReference>
<dbReference type="PRINTS" id="PR00320">
    <property type="entry name" value="GPROTEINBRPT"/>
</dbReference>
<proteinExistence type="predicted"/>
<dbReference type="Pfam" id="PF00400">
    <property type="entry name" value="WD40"/>
    <property type="match status" value="6"/>
</dbReference>
<keyword evidence="1 3" id="KW-0853">WD repeat</keyword>
<evidence type="ECO:0000256" key="2">
    <source>
        <dbReference type="ARBA" id="ARBA00022737"/>
    </source>
</evidence>
<dbReference type="GO" id="GO:0043531">
    <property type="term" value="F:ADP binding"/>
    <property type="evidence" value="ECO:0007669"/>
    <property type="project" value="InterPro"/>
</dbReference>
<dbReference type="InterPro" id="IPR020472">
    <property type="entry name" value="WD40_PAC1"/>
</dbReference>
<evidence type="ECO:0000313" key="5">
    <source>
        <dbReference type="EMBL" id="QMU30511.1"/>
    </source>
</evidence>
<dbReference type="InterPro" id="IPR015943">
    <property type="entry name" value="WD40/YVTN_repeat-like_dom_sf"/>
</dbReference>
<dbReference type="PROSITE" id="PS50082">
    <property type="entry name" value="WD_REPEATS_2"/>
    <property type="match status" value="5"/>
</dbReference>
<keyword evidence="2" id="KW-0677">Repeat</keyword>
<name>A0A7L7LCH0_9BACT</name>
<dbReference type="InterPro" id="IPR027417">
    <property type="entry name" value="P-loop_NTPase"/>
</dbReference>
<dbReference type="PANTHER" id="PTHR22847:SF637">
    <property type="entry name" value="WD REPEAT DOMAIN 5B"/>
    <property type="match status" value="1"/>
</dbReference>
<sequence>MYPNKPFNAYIYYSEKDGTTFVQNLREKLVQDERSSHLRFWKVRYGNHSGEGEYSDNPDDWPRTNLPYALSKIECLILIITPEFLKSSYAQLAWQFAKEIGLPYFLVKGSSEIGINNNWRFNEADEFIFDVDSNWELFISTLCIKCHVIPPVLMAPAMPNGYVHRPKIYESIRSLILSSKGKREALPIALVGAEGNGKTSLAIALCHDESIKKCFPDGILWVTLKETKDELSVLTELYSTMTGKEQVLSELVYGSRDVAQLLEEGDYFLVIDNVKAYQQAAPFLKDYLHSQVFPRFDLNTVRLITTSSDRVVHDTNAVAFNIEGLEYAEARQVLKEDKELNFKERNSKEQLIKAARSNPLLLRLLQQAYLNTTDNSNFYSEILKLFLKYQDESILNNPVSNSFKANDDAIVKCVIQNSLNALTPYQQNLCFALGTLFENEGIPLQIISNLWGTHIAETEIELQQLTKYALLSYHQGFITIHPTLFSYYQNTLGDNALNYHQNLISAWSDPYNLPEEYAWRFYIDHLLKAGESTRAYALLSNFKWLKCKLLNTSTQALLEDFQRFPGRAHATDLIYKALLLTKEILNIDKTNVALQLHQRLRNHLNELPSSFLVALNEELTNSFCIPIDTPYYRIGSLINNYRQPDIIEDMLIWKDYIIIGLYSGVIKVISKIDGKTLISLVQKEGPVLHMATKDDLLACGGCYHDSSNGGYISAWDLNTGSLLYTSGNKMGVVTNLVIAGDMLISGCNDENQPLRSWNLYTGEALHVFAEHTGSVTSLVVSGNILISGSYNGSIKSWSLTTGKVVHFFSGHSEMVTCLAVEGKIVVSGSRDRTLKSWDLLTGQNLYTYTGHNRPIISLTIADDIIVSSGWDHRIISWDLYKGKELRSFYSRSVNSLIVTGKKLITGGGEGLKTWELHTGKPLYDYSSFYVPSSGSFKHLTLIENIIVSSGQEGDHSIKFWELNPKVSEQKAGKYVNDIADDDFLNTLEFVKEKDPAHAEKLTDLLVLENVAISSSHDTRLISWDLLTGKPLHIFTGHATSVSCFCKKGNILISGSGYHNNHALEMEGHDVSVRSWELSTGKPLHVFRGHTRTITCLGISGDVALSGSGDSTIRSWDLKEGKPLHCFRGHNGSITSLILEDNLIISSSDDRTIRFWNLGNGKAIACIHTDEPMMKLTYNGADSILIGYGDKGGKYSFRINTALKSKLLE</sequence>
<dbReference type="PROSITE" id="PS00678">
    <property type="entry name" value="WD_REPEATS_1"/>
    <property type="match status" value="4"/>
</dbReference>
<dbReference type="SUPFAM" id="SSF50998">
    <property type="entry name" value="Quinoprotein alcohol dehydrogenase-like"/>
    <property type="match status" value="1"/>
</dbReference>
<dbReference type="SUPFAM" id="SSF52540">
    <property type="entry name" value="P-loop containing nucleoside triphosphate hydrolases"/>
    <property type="match status" value="1"/>
</dbReference>
<dbReference type="InterPro" id="IPR035897">
    <property type="entry name" value="Toll_tir_struct_dom_sf"/>
</dbReference>
<evidence type="ECO:0000256" key="1">
    <source>
        <dbReference type="ARBA" id="ARBA00022574"/>
    </source>
</evidence>
<dbReference type="InterPro" id="IPR001680">
    <property type="entry name" value="WD40_rpt"/>
</dbReference>
<dbReference type="RefSeq" id="WP_182412958.1">
    <property type="nucleotide sequence ID" value="NZ_CP055153.1"/>
</dbReference>
<dbReference type="CDD" id="cd00200">
    <property type="entry name" value="WD40"/>
    <property type="match status" value="1"/>
</dbReference>
<reference evidence="5 6" key="1">
    <citation type="submission" date="2020-08" db="EMBL/GenBank/DDBJ databases">
        <title>Adhaeribacter dokdonensis sp. nov., isolated from the rhizosphere of Elymus tsukushiensis, a plant native to the Dokdo Islands, Republic of Korea.</title>
        <authorList>
            <person name="Ghim S.Y."/>
        </authorList>
    </citation>
    <scope>NUCLEOTIDE SEQUENCE [LARGE SCALE GENOMIC DNA]</scope>
    <source>
        <strain evidence="5 6">KUDC8001</strain>
    </source>
</reference>
<dbReference type="Pfam" id="PF00931">
    <property type="entry name" value="NB-ARC"/>
    <property type="match status" value="1"/>
</dbReference>
<feature type="repeat" description="WD" evidence="3">
    <location>
        <begin position="808"/>
        <end position="847"/>
    </location>
</feature>
<feature type="repeat" description="WD" evidence="3">
    <location>
        <begin position="768"/>
        <end position="807"/>
    </location>
</feature>
<gene>
    <name evidence="5" type="ORF">HUW48_21905</name>
</gene>
<feature type="repeat" description="WD" evidence="3">
    <location>
        <begin position="1126"/>
        <end position="1165"/>
    </location>
</feature>
<dbReference type="InterPro" id="IPR011047">
    <property type="entry name" value="Quinoprotein_ADH-like_sf"/>
</dbReference>
<dbReference type="Proteomes" id="UP000514509">
    <property type="component" value="Chromosome"/>
</dbReference>
<dbReference type="Gene3D" id="3.40.50.300">
    <property type="entry name" value="P-loop containing nucleotide triphosphate hydrolases"/>
    <property type="match status" value="1"/>
</dbReference>
<organism evidence="5 6">
    <name type="scientific">Adhaeribacter radiodurans</name>
    <dbReference type="NCBI Taxonomy" id="2745197"/>
    <lineage>
        <taxon>Bacteria</taxon>
        <taxon>Pseudomonadati</taxon>
        <taxon>Bacteroidota</taxon>
        <taxon>Cytophagia</taxon>
        <taxon>Cytophagales</taxon>
        <taxon>Hymenobacteraceae</taxon>
        <taxon>Adhaeribacter</taxon>
    </lineage>
</organism>
<dbReference type="AlphaFoldDB" id="A0A7L7LCH0"/>
<keyword evidence="6" id="KW-1185">Reference proteome</keyword>
<dbReference type="SUPFAM" id="SSF52200">
    <property type="entry name" value="Toll/Interleukin receptor TIR domain"/>
    <property type="match status" value="1"/>
</dbReference>
<evidence type="ECO:0000256" key="3">
    <source>
        <dbReference type="PROSITE-ProRule" id="PRU00221"/>
    </source>
</evidence>
<feature type="repeat" description="WD" evidence="3">
    <location>
        <begin position="848"/>
        <end position="887"/>
    </location>
</feature>
<dbReference type="Gene3D" id="1.25.40.370">
    <property type="match status" value="1"/>
</dbReference>
<dbReference type="Gene3D" id="3.40.50.10140">
    <property type="entry name" value="Toll/interleukin-1 receptor homology (TIR) domain"/>
    <property type="match status" value="1"/>
</dbReference>